<accession>A0A9I9D919</accession>
<proteinExistence type="predicted"/>
<reference evidence="1" key="1">
    <citation type="submission" date="2023-03" db="UniProtKB">
        <authorList>
            <consortium name="EnsemblPlants"/>
        </authorList>
    </citation>
    <scope>IDENTIFICATION</scope>
</reference>
<protein>
    <recommendedName>
        <fullName evidence="2">Retrotransposon protein</fullName>
    </recommendedName>
</protein>
<dbReference type="EnsemblPlants" id="MELO3C014919.2.1">
    <property type="protein sequence ID" value="MELO3C014919.2.1"/>
    <property type="gene ID" value="MELO3C014919.2"/>
</dbReference>
<name>A0A9I9D919_CUCME</name>
<sequence length="137" mass="16033">MPDGNDMEIHTMYNHGFNMSQDDVSTLRPGCAFNDRTRSNGSKRKRGGQRVGEIELIHEVMEYVNDQLRAIVEWPIVMLHNETTVRQEILRKLRAMLELSRLDRASCSWSLFHSLDDMRSSLRMTNEEKMEFCTILL</sequence>
<dbReference type="Gramene" id="MELO3C014919.2.1">
    <property type="protein sequence ID" value="MELO3C014919.2.1"/>
    <property type="gene ID" value="MELO3C014919.2"/>
</dbReference>
<organism evidence="1">
    <name type="scientific">Cucumis melo</name>
    <name type="common">Muskmelon</name>
    <dbReference type="NCBI Taxonomy" id="3656"/>
    <lineage>
        <taxon>Eukaryota</taxon>
        <taxon>Viridiplantae</taxon>
        <taxon>Streptophyta</taxon>
        <taxon>Embryophyta</taxon>
        <taxon>Tracheophyta</taxon>
        <taxon>Spermatophyta</taxon>
        <taxon>Magnoliopsida</taxon>
        <taxon>eudicotyledons</taxon>
        <taxon>Gunneridae</taxon>
        <taxon>Pentapetalae</taxon>
        <taxon>rosids</taxon>
        <taxon>fabids</taxon>
        <taxon>Cucurbitales</taxon>
        <taxon>Cucurbitaceae</taxon>
        <taxon>Benincaseae</taxon>
        <taxon>Cucumis</taxon>
    </lineage>
</organism>
<evidence type="ECO:0000313" key="1">
    <source>
        <dbReference type="EnsemblPlants" id="MELO3C014919.2.1"/>
    </source>
</evidence>
<dbReference type="AlphaFoldDB" id="A0A9I9D919"/>
<evidence type="ECO:0008006" key="2">
    <source>
        <dbReference type="Google" id="ProtNLM"/>
    </source>
</evidence>